<dbReference type="RefSeq" id="WP_014278793.1">
    <property type="nucleotide sequence ID" value="NC_016641.1"/>
</dbReference>
<reference evidence="2" key="1">
    <citation type="submission" date="2011-11" db="EMBL/GenBank/DDBJ databases">
        <title>Complete sequence of Paenibacillus terrae HPL-003.</title>
        <authorList>
            <person name="Shin S.H."/>
            <person name="Kim S."/>
            <person name="Kim J.Y."/>
        </authorList>
    </citation>
    <scope>NUCLEOTIDE SEQUENCE [LARGE SCALE GENOMIC DNA]</scope>
    <source>
        <strain evidence="2">HPL-003</strain>
    </source>
</reference>
<dbReference type="STRING" id="985665.HPL003_06395"/>
<sequence length="98" mass="11339">MNKLLAGDIGVLPDYLAYVTSKKNEVLTALVNIIEAANQYDFNVDDVLKRFELEIQSLTEQQKSVGVYTQQFMSERIAHFLQELANYYLRRGEYQEGQ</sequence>
<dbReference type="HOGENOM" id="CLU_2331142_0_0_9"/>
<reference evidence="1 2" key="3">
    <citation type="journal article" date="2012" name="J. Bacteriol.">
        <title>Genome Sequence of Paenibacillus terrae HPL-003, a Xylanase-Producing Bacterium Isolated from Soil Found in Forest Residue.</title>
        <authorList>
            <person name="Shin S.H."/>
            <person name="Kim S."/>
            <person name="Kim J.Y."/>
            <person name="Song H.Y."/>
            <person name="Cho S.J."/>
            <person name="Kim D.R."/>
            <person name="Lee K.I."/>
            <person name="Lim H.K."/>
            <person name="Park N.J."/>
            <person name="Hwang I.T."/>
            <person name="Yang K.S."/>
        </authorList>
    </citation>
    <scope>NUCLEOTIDE SEQUENCE [LARGE SCALE GENOMIC DNA]</scope>
    <source>
        <strain evidence="1 2">HPL-003</strain>
    </source>
</reference>
<accession>G7W1N8</accession>
<evidence type="ECO:0000313" key="1">
    <source>
        <dbReference type="EMBL" id="AET58042.1"/>
    </source>
</evidence>
<dbReference type="EMBL" id="CP003107">
    <property type="protein sequence ID" value="AET58042.1"/>
    <property type="molecule type" value="Genomic_DNA"/>
</dbReference>
<dbReference type="AlphaFoldDB" id="G7W1N8"/>
<organism evidence="1 2">
    <name type="scientific">Paenibacillus terrae (strain HPL-003)</name>
    <dbReference type="NCBI Taxonomy" id="985665"/>
    <lineage>
        <taxon>Bacteria</taxon>
        <taxon>Bacillati</taxon>
        <taxon>Bacillota</taxon>
        <taxon>Bacilli</taxon>
        <taxon>Bacillales</taxon>
        <taxon>Paenibacillaceae</taxon>
        <taxon>Paenibacillus</taxon>
    </lineage>
</organism>
<dbReference type="Proteomes" id="UP000005876">
    <property type="component" value="Chromosome"/>
</dbReference>
<gene>
    <name evidence="1" type="ordered locus">HPL003_06395</name>
</gene>
<reference key="2">
    <citation type="submission" date="2011-11" db="EMBL/GenBank/DDBJ databases">
        <authorList>
            <person name="Shin S.H."/>
            <person name="Kim S."/>
            <person name="Kim J.Y."/>
        </authorList>
    </citation>
    <scope>NUCLEOTIDE SEQUENCE</scope>
    <source>
        <strain>HPL-003</strain>
    </source>
</reference>
<name>G7W1N8_PAETH</name>
<dbReference type="KEGG" id="pta:HPL003_06395"/>
<proteinExistence type="predicted"/>
<protein>
    <submittedName>
        <fullName evidence="1">Uncharacterized protein</fullName>
    </submittedName>
</protein>
<dbReference type="eggNOG" id="COG0457">
    <property type="taxonomic scope" value="Bacteria"/>
</dbReference>
<evidence type="ECO:0000313" key="2">
    <source>
        <dbReference type="Proteomes" id="UP000005876"/>
    </source>
</evidence>